<dbReference type="NCBIfam" id="NF004051">
    <property type="entry name" value="PRK05571.1"/>
    <property type="match status" value="1"/>
</dbReference>
<dbReference type="SUPFAM" id="SSF89623">
    <property type="entry name" value="Ribose/Galactose isomerase RpiB/AlsB"/>
    <property type="match status" value="1"/>
</dbReference>
<comment type="caution">
    <text evidence="1">The sequence shown here is derived from an EMBL/GenBank/DDBJ whole genome shotgun (WGS) entry which is preliminary data.</text>
</comment>
<name>A0A644XZ78_9ZZZZ</name>
<evidence type="ECO:0000313" key="1">
    <source>
        <dbReference type="EMBL" id="MPM21068.1"/>
    </source>
</evidence>
<protein>
    <submittedName>
        <fullName evidence="1">Ribose-5-phosphate isomerase B</fullName>
        <ecNumber evidence="1">5.3.1.6</ecNumber>
    </submittedName>
</protein>
<dbReference type="GO" id="GO:0019316">
    <property type="term" value="P:D-allose catabolic process"/>
    <property type="evidence" value="ECO:0007669"/>
    <property type="project" value="TreeGrafter"/>
</dbReference>
<dbReference type="PANTHER" id="PTHR30345:SF0">
    <property type="entry name" value="DNA DAMAGE-REPAIR_TOLERATION PROTEIN DRT102"/>
    <property type="match status" value="1"/>
</dbReference>
<dbReference type="GO" id="GO:0009052">
    <property type="term" value="P:pentose-phosphate shunt, non-oxidative branch"/>
    <property type="evidence" value="ECO:0007669"/>
    <property type="project" value="TreeGrafter"/>
</dbReference>
<dbReference type="Pfam" id="PF02502">
    <property type="entry name" value="LacAB_rpiB"/>
    <property type="match status" value="1"/>
</dbReference>
<dbReference type="Gene3D" id="3.40.1400.10">
    <property type="entry name" value="Sugar-phosphate isomerase, RpiB/LacA/LacB"/>
    <property type="match status" value="1"/>
</dbReference>
<dbReference type="PIRSF" id="PIRSF005384">
    <property type="entry name" value="RpiB_LacA_B"/>
    <property type="match status" value="1"/>
</dbReference>
<dbReference type="NCBIfam" id="TIGR00689">
    <property type="entry name" value="rpiB_lacA_lacB"/>
    <property type="match status" value="1"/>
</dbReference>
<dbReference type="PANTHER" id="PTHR30345">
    <property type="entry name" value="RIBOSE-5-PHOSPHATE ISOMERASE B"/>
    <property type="match status" value="1"/>
</dbReference>
<dbReference type="InterPro" id="IPR036569">
    <property type="entry name" value="RpiB_LacA_LacB_sf"/>
</dbReference>
<gene>
    <name evidence="1" type="primary">rpiB_12</name>
    <name evidence="1" type="ORF">SDC9_67511</name>
</gene>
<organism evidence="1">
    <name type="scientific">bioreactor metagenome</name>
    <dbReference type="NCBI Taxonomy" id="1076179"/>
    <lineage>
        <taxon>unclassified sequences</taxon>
        <taxon>metagenomes</taxon>
        <taxon>ecological metagenomes</taxon>
    </lineage>
</organism>
<dbReference type="GO" id="GO:0004751">
    <property type="term" value="F:ribose-5-phosphate isomerase activity"/>
    <property type="evidence" value="ECO:0007669"/>
    <property type="project" value="UniProtKB-EC"/>
</dbReference>
<dbReference type="InterPro" id="IPR003500">
    <property type="entry name" value="RpiB_LacA_LacB"/>
</dbReference>
<proteinExistence type="predicted"/>
<reference evidence="1" key="1">
    <citation type="submission" date="2019-08" db="EMBL/GenBank/DDBJ databases">
        <authorList>
            <person name="Kucharzyk K."/>
            <person name="Murdoch R.W."/>
            <person name="Higgins S."/>
            <person name="Loffler F."/>
        </authorList>
    </citation>
    <scope>NUCLEOTIDE SEQUENCE</scope>
</reference>
<sequence length="151" mass="16671">MSLFDKTEKPIGLASDHAGFAAKQIVIKLLTEKGIPFKDFGAYSEESSDYADFAHPLATAVENGECYPGIAACGSGNGINMTMNKHRDIRSALCWNKEVAYLARAHNNANVLALPGRLLNEEEIYEILVTFLNTPFEGGRHERRINKIPCE</sequence>
<accession>A0A644XZ78</accession>
<dbReference type="EMBL" id="VSSQ01003515">
    <property type="protein sequence ID" value="MPM21068.1"/>
    <property type="molecule type" value="Genomic_DNA"/>
</dbReference>
<dbReference type="EC" id="5.3.1.6" evidence="1"/>
<keyword evidence="1" id="KW-0413">Isomerase</keyword>
<dbReference type="AlphaFoldDB" id="A0A644XZ78"/>